<feature type="domain" description="Guanylate cyclase" evidence="5">
    <location>
        <begin position="1302"/>
        <end position="1440"/>
    </location>
</feature>
<evidence type="ECO:0000256" key="1">
    <source>
        <dbReference type="ARBA" id="ARBA00022614"/>
    </source>
</evidence>
<dbReference type="PROSITE" id="PS51746">
    <property type="entry name" value="PPM_2"/>
    <property type="match status" value="1"/>
</dbReference>
<dbReference type="InterPro" id="IPR001054">
    <property type="entry name" value="A/G_cyclase"/>
</dbReference>
<feature type="region of interest" description="Disordered" evidence="4">
    <location>
        <begin position="1"/>
        <end position="100"/>
    </location>
</feature>
<keyword evidence="2" id="KW-0479">Metal-binding</keyword>
<accession>A0A8H6TAR8</accession>
<feature type="region of interest" description="Disordered" evidence="4">
    <location>
        <begin position="170"/>
        <end position="213"/>
    </location>
</feature>
<sequence>MSSRRSPSPPPIPTLRKTKSTETFLKTLRRKASIGKRLGRRTTATDEHPSLRPESPSTSSIHTSGFQPPVKKRRWVPGRRSSEVPPPLPPQRPSSALPGLEDESQFFELDTDVTRMDGIIDPQIIHSAASSPDSGLFTSNSPTLSVGHSHSQIFFSNPWVGSTDASGPTLYTDPVAPNEADFKTPDSWHTHRPKWDSDAEASSDDEQDRPSRVVGPRWKIKVYGPDHTEHLLRVSVNDTVASLMPQLNAKLPPGEEKETHELYLRQWGTERKLRKSERPANILRRCYLQAGYDETDGYDLHGGGVPFLFRFVYRSQFLGTADDTISSSGSFVYTNLTGRSLTALPILLHQHAPSIHSLILSRNPLGTAIPSDFLQACTALHQLTVTHMYLRKVPRSIRGWRSKTLTQLDLSANRLVTLNGDDGEIWLHEFGALTSLQLQNNRLDGLPTLLPLGLLELNLSNNRFTHLPLSVTHLPSLTSLDISHNALPSLPAEIGQLGTLTKLIMACNHVTEIPSEFLNLRDLQELDCRRNNIGDLGIACALPQLITLTADHNNNLHGLALNLGPNLQFLDLSHNEITELVVLPGPVPTSPFAITSLDMSYTNLSVLPSSLLPSLPLLRTLLLHHNALHNLPSSLSACTFLETLSVADNHLKSLPSSIGFLQKLEVLDVHGNSLTELPRELWECASLAKINATSNLLRGWWDPPPVSVDDLPISITTTVKSGLLTVPTPSSPSRHSFSSRRPSVSREVELPPLVHSLEALHLAENELTDEALLPMLLFKELRVLNLSLNDIQEVPPDLFVRLDKLEEVYLSGNRLTRFPSEGLGQLQRLGTLFLNGNRLSHLPSELGKVKSLTLLDVGNNLLKYNINNLDYDWNWNFNQNLVFLNLSGNKQLEIKSDASHHQRVSTSTNSSQLDRRAFSGFSALSHLRLLGLMDVTITTNTGSDIPDEDEERRVRTSSSLVNGLSYGIADTIGRHPNQPQHTLMHMVDLVHEFRGAKRDTVFAMFGRALPLATATPSPTGVVPTATANSLAKYLRDHFIRVFNQQLNAIDPHRAEGVPDALRRTFLKLNQEYHDSLFGNSSAPRKMSIASLPSPSDIHQIGASAVVVYIVAHRLYVANVGNALAVISRDGTARRVSRKHAPYDLSETIRIKSTGGWVSPSGLVSGELDISRSFGFYHLMPSVNARPDVCEYELNSKDEFIIIANRGLWDFIEPQTAVDIVQRSSREPMVAAQNLRDLAMSCGAEGSTMIMVVSLANMFKENRAPAEEEEQIERYRKRRGPGVLEKTLDRLRDEVPAPIGNIAVVFTDIQGSTHLWEATQSGMIAAIHLHNTLLRRYLRHCGGYEVRTEGDSFMCTFPTVLAAVWWCLMIQVELLGVSWPQDILECPDGSQVLDSQDNVIYRGLRVRMGIHCGAPSLCLTDPVTGRMDYFGLVITRASRISSIARGGEIMCSADAMAELNAHVLESEPSVEYPESPSVSKEVIHAIRALGPAVVPVGEVKLKGLEAPETLSYILPQSLAERRHSSSKDVVSTPVVAPLPIISISPPVAAIIPPAPIQRRSPAHEFNTEHIRALALLCVRLEFAVAGRPYSTDLDTSQHLHVLLPTNLGLMTETELLVILESLAIRMENLGALLAGRAPLPLESLVAALRGLDERTFNQVLSSVC</sequence>
<dbReference type="GO" id="GO:0009190">
    <property type="term" value="P:cyclic nucleotide biosynthetic process"/>
    <property type="evidence" value="ECO:0007669"/>
    <property type="project" value="InterPro"/>
</dbReference>
<evidence type="ECO:0000259" key="6">
    <source>
        <dbReference type="PROSITE" id="PS51746"/>
    </source>
</evidence>
<dbReference type="PROSITE" id="PS51450">
    <property type="entry name" value="LRR"/>
    <property type="match status" value="4"/>
</dbReference>
<dbReference type="PROSITE" id="PS50125">
    <property type="entry name" value="GUANYLATE_CYCLASE_2"/>
    <property type="match status" value="1"/>
</dbReference>
<dbReference type="SUPFAM" id="SSF55073">
    <property type="entry name" value="Nucleotide cyclase"/>
    <property type="match status" value="1"/>
</dbReference>
<feature type="compositionally biased region" description="Basic and acidic residues" evidence="4">
    <location>
        <begin position="180"/>
        <end position="197"/>
    </location>
</feature>
<dbReference type="Pfam" id="PF00211">
    <property type="entry name" value="Guanylate_cyc"/>
    <property type="match status" value="1"/>
</dbReference>
<dbReference type="SUPFAM" id="SSF81606">
    <property type="entry name" value="PP2C-like"/>
    <property type="match status" value="1"/>
</dbReference>
<dbReference type="CDD" id="cd07302">
    <property type="entry name" value="CHD"/>
    <property type="match status" value="1"/>
</dbReference>
<dbReference type="Pfam" id="PF00481">
    <property type="entry name" value="PP2C"/>
    <property type="match status" value="1"/>
</dbReference>
<keyword evidence="1" id="KW-0433">Leucine-rich repeat</keyword>
<dbReference type="SMART" id="SM00364">
    <property type="entry name" value="LRR_BAC"/>
    <property type="match status" value="10"/>
</dbReference>
<dbReference type="InterPro" id="IPR036457">
    <property type="entry name" value="PPM-type-like_dom_sf"/>
</dbReference>
<dbReference type="Pfam" id="PF23010">
    <property type="entry name" value="RA_3"/>
    <property type="match status" value="1"/>
</dbReference>
<gene>
    <name evidence="7" type="ORF">MIND_00258000</name>
</gene>
<evidence type="ECO:0000256" key="4">
    <source>
        <dbReference type="SAM" id="MobiDB-lite"/>
    </source>
</evidence>
<name>A0A8H6TAR8_9AGAR</name>
<feature type="compositionally biased region" description="Polar residues" evidence="4">
    <location>
        <begin position="55"/>
        <end position="66"/>
    </location>
</feature>
<organism evidence="7 8">
    <name type="scientific">Mycena indigotica</name>
    <dbReference type="NCBI Taxonomy" id="2126181"/>
    <lineage>
        <taxon>Eukaryota</taxon>
        <taxon>Fungi</taxon>
        <taxon>Dikarya</taxon>
        <taxon>Basidiomycota</taxon>
        <taxon>Agaricomycotina</taxon>
        <taxon>Agaricomycetes</taxon>
        <taxon>Agaricomycetidae</taxon>
        <taxon>Agaricales</taxon>
        <taxon>Marasmiineae</taxon>
        <taxon>Mycenaceae</taxon>
        <taxon>Mycena</taxon>
    </lineage>
</organism>
<dbReference type="GeneID" id="59341974"/>
<dbReference type="InterPro" id="IPR055071">
    <property type="entry name" value="RA_PHLPP-like"/>
</dbReference>
<dbReference type="Gene3D" id="3.80.10.10">
    <property type="entry name" value="Ribonuclease Inhibitor"/>
    <property type="match status" value="4"/>
</dbReference>
<dbReference type="Gene3D" id="3.60.40.10">
    <property type="entry name" value="PPM-type phosphatase domain"/>
    <property type="match status" value="1"/>
</dbReference>
<dbReference type="SMART" id="SM00332">
    <property type="entry name" value="PP2Cc"/>
    <property type="match status" value="1"/>
</dbReference>
<dbReference type="RefSeq" id="XP_037224553.1">
    <property type="nucleotide sequence ID" value="XM_037359458.1"/>
</dbReference>
<feature type="compositionally biased region" description="Basic residues" evidence="4">
    <location>
        <begin position="27"/>
        <end position="40"/>
    </location>
</feature>
<protein>
    <submittedName>
        <fullName evidence="7">Adenylate cyclase</fullName>
    </submittedName>
</protein>
<dbReference type="EMBL" id="JACAZF010000002">
    <property type="protein sequence ID" value="KAF7312445.1"/>
    <property type="molecule type" value="Genomic_DNA"/>
</dbReference>
<dbReference type="PANTHER" id="PTHR48051:SF1">
    <property type="entry name" value="RAS SUPPRESSOR PROTEIN 1"/>
    <property type="match status" value="1"/>
</dbReference>
<proteinExistence type="predicted"/>
<dbReference type="SMART" id="SM00044">
    <property type="entry name" value="CYCc"/>
    <property type="match status" value="1"/>
</dbReference>
<dbReference type="SUPFAM" id="SSF52075">
    <property type="entry name" value="Outer arm dynein light chain 1"/>
    <property type="match status" value="1"/>
</dbReference>
<dbReference type="InterPro" id="IPR050216">
    <property type="entry name" value="LRR_domain-containing"/>
</dbReference>
<comment type="caution">
    <text evidence="7">The sequence shown here is derived from an EMBL/GenBank/DDBJ whole genome shotgun (WGS) entry which is preliminary data.</text>
</comment>
<reference evidence="7" key="1">
    <citation type="submission" date="2020-05" db="EMBL/GenBank/DDBJ databases">
        <title>Mycena genomes resolve the evolution of fungal bioluminescence.</title>
        <authorList>
            <person name="Tsai I.J."/>
        </authorList>
    </citation>
    <scope>NUCLEOTIDE SEQUENCE</scope>
    <source>
        <strain evidence="7">171206Taipei</strain>
    </source>
</reference>
<evidence type="ECO:0000256" key="2">
    <source>
        <dbReference type="ARBA" id="ARBA00022723"/>
    </source>
</evidence>
<evidence type="ECO:0000259" key="5">
    <source>
        <dbReference type="PROSITE" id="PS50125"/>
    </source>
</evidence>
<dbReference type="Pfam" id="PF13855">
    <property type="entry name" value="LRR_8"/>
    <property type="match status" value="3"/>
</dbReference>
<dbReference type="Gene3D" id="3.30.70.1230">
    <property type="entry name" value="Nucleotide cyclase"/>
    <property type="match status" value="1"/>
</dbReference>
<feature type="domain" description="PPM-type phosphatase" evidence="6">
    <location>
        <begin position="1024"/>
        <end position="1254"/>
    </location>
</feature>
<dbReference type="InterPro" id="IPR001932">
    <property type="entry name" value="PPM-type_phosphatase-like_dom"/>
</dbReference>
<evidence type="ECO:0000256" key="3">
    <source>
        <dbReference type="ARBA" id="ARBA00022737"/>
    </source>
</evidence>
<dbReference type="CDD" id="cd17214">
    <property type="entry name" value="RA_CYR1_like"/>
    <property type="match status" value="1"/>
</dbReference>
<dbReference type="GO" id="GO:0035556">
    <property type="term" value="P:intracellular signal transduction"/>
    <property type="evidence" value="ECO:0007669"/>
    <property type="project" value="InterPro"/>
</dbReference>
<keyword evidence="3" id="KW-0677">Repeat</keyword>
<dbReference type="InterPro" id="IPR003591">
    <property type="entry name" value="Leu-rich_rpt_typical-subtyp"/>
</dbReference>
<dbReference type="GO" id="GO:0005737">
    <property type="term" value="C:cytoplasm"/>
    <property type="evidence" value="ECO:0007669"/>
    <property type="project" value="TreeGrafter"/>
</dbReference>
<dbReference type="InterPro" id="IPR029787">
    <property type="entry name" value="Nucleotide_cyclase"/>
</dbReference>
<dbReference type="CDD" id="cd00143">
    <property type="entry name" value="PP2Cc"/>
    <property type="match status" value="1"/>
</dbReference>
<keyword evidence="8" id="KW-1185">Reference proteome</keyword>
<dbReference type="SUPFAM" id="SSF52058">
    <property type="entry name" value="L domain-like"/>
    <property type="match status" value="2"/>
</dbReference>
<evidence type="ECO:0000313" key="7">
    <source>
        <dbReference type="EMBL" id="KAF7312445.1"/>
    </source>
</evidence>
<evidence type="ECO:0000313" key="8">
    <source>
        <dbReference type="Proteomes" id="UP000636479"/>
    </source>
</evidence>
<dbReference type="SMART" id="SM00369">
    <property type="entry name" value="LRR_TYP"/>
    <property type="match status" value="9"/>
</dbReference>
<dbReference type="InterPro" id="IPR032675">
    <property type="entry name" value="LRR_dom_sf"/>
</dbReference>
<dbReference type="PANTHER" id="PTHR48051">
    <property type="match status" value="1"/>
</dbReference>
<dbReference type="OrthoDB" id="2021138at2759"/>
<dbReference type="InterPro" id="IPR001611">
    <property type="entry name" value="Leu-rich_rpt"/>
</dbReference>
<dbReference type="GO" id="GO:0046872">
    <property type="term" value="F:metal ion binding"/>
    <property type="evidence" value="ECO:0007669"/>
    <property type="project" value="UniProtKB-KW"/>
</dbReference>
<feature type="compositionally biased region" description="Acidic residues" evidence="4">
    <location>
        <begin position="198"/>
        <end position="207"/>
    </location>
</feature>
<dbReference type="Proteomes" id="UP000636479">
    <property type="component" value="Unassembled WGS sequence"/>
</dbReference>